<dbReference type="PANTHER" id="PTHR47017:SF1">
    <property type="entry name" value="ACYL-COA"/>
    <property type="match status" value="1"/>
</dbReference>
<evidence type="ECO:0000256" key="1">
    <source>
        <dbReference type="SAM" id="Coils"/>
    </source>
</evidence>
<organism evidence="2 3">
    <name type="scientific">Halobacteriovorax vibrionivorans</name>
    <dbReference type="NCBI Taxonomy" id="2152716"/>
    <lineage>
        <taxon>Bacteria</taxon>
        <taxon>Pseudomonadati</taxon>
        <taxon>Bdellovibrionota</taxon>
        <taxon>Bacteriovoracia</taxon>
        <taxon>Bacteriovoracales</taxon>
        <taxon>Halobacteriovoraceae</taxon>
        <taxon>Halobacteriovorax</taxon>
    </lineage>
</organism>
<evidence type="ECO:0000313" key="2">
    <source>
        <dbReference type="EMBL" id="RZF20414.1"/>
    </source>
</evidence>
<dbReference type="EMBL" id="QDKL01000004">
    <property type="protein sequence ID" value="RZF20414.1"/>
    <property type="molecule type" value="Genomic_DNA"/>
</dbReference>
<dbReference type="InterPro" id="IPR016181">
    <property type="entry name" value="Acyl_CoA_acyltransferase"/>
</dbReference>
<dbReference type="Proteomes" id="UP000443582">
    <property type="component" value="Unassembled WGS sequence"/>
</dbReference>
<gene>
    <name evidence="2" type="ORF">DAY19_14730</name>
</gene>
<comment type="caution">
    <text evidence="2">The sequence shown here is derived from an EMBL/GenBank/DDBJ whole genome shotgun (WGS) entry which is preliminary data.</text>
</comment>
<keyword evidence="1" id="KW-0175">Coiled coil</keyword>
<sequence>MHTFANSHFLKIIEDSGSASPQRGWHPVHLTKNDNTLISYVKDHSYGEYIFDWAWADLYYRMGLEYYPKLIHAIPFTPVNNSKFTKDLDSDLLKESFEFYQNSPFSSEHYYFTDKEYTQLEDLGFFKQLTTQYHFINEYDSFEDYLSKLRKNKRKNIKKERRTCDAYELKIEKVDARDLQIEELKQIYGIYLTTIDKKSAYPYLTLEFFIGLKELDNCFFHLAYLASKEDEIIAMAMFFESETKLYGRYWGIHPLYQSSFDFLHFEMCYYMGMEYTIDKGLRIFEAGAQGEQKLYRGFRPVEIESWHHLKNIQIHEALRQHVLNQNKQVQHYHQKLNELLPFKK</sequence>
<protein>
    <submittedName>
        <fullName evidence="2">GNAT family N-acetyltransferase</fullName>
    </submittedName>
</protein>
<dbReference type="InterPro" id="IPR007434">
    <property type="entry name" value="FemAB-like"/>
</dbReference>
<reference evidence="3" key="1">
    <citation type="journal article" date="2019" name="Int. J. Syst. Evol. Microbiol.">
        <title>Halobacteriovorax valvorus sp. nov., a novel prokaryotic predator isolated from coastal seawater of China.</title>
        <authorList>
            <person name="Chen M.-X."/>
        </authorList>
    </citation>
    <scope>NUCLEOTIDE SEQUENCE [LARGE SCALE GENOMIC DNA]</scope>
    <source>
        <strain evidence="3">BL9</strain>
    </source>
</reference>
<dbReference type="PANTHER" id="PTHR47017">
    <property type="entry name" value="ACYL-COA"/>
    <property type="match status" value="1"/>
</dbReference>
<feature type="coiled-coil region" evidence="1">
    <location>
        <begin position="150"/>
        <end position="177"/>
    </location>
</feature>
<dbReference type="RefSeq" id="WP_115363864.1">
    <property type="nucleotide sequence ID" value="NZ_QDKL01000004.1"/>
</dbReference>
<dbReference type="Pfam" id="PF04339">
    <property type="entry name" value="FemAB_like"/>
    <property type="match status" value="1"/>
</dbReference>
<evidence type="ECO:0000313" key="3">
    <source>
        <dbReference type="Proteomes" id="UP000443582"/>
    </source>
</evidence>
<dbReference type="SUPFAM" id="SSF55729">
    <property type="entry name" value="Acyl-CoA N-acyltransferases (Nat)"/>
    <property type="match status" value="1"/>
</dbReference>
<accession>A0ABY0IBR4</accession>
<keyword evidence="3" id="KW-1185">Reference proteome</keyword>
<dbReference type="Gene3D" id="3.40.630.30">
    <property type="match status" value="1"/>
</dbReference>
<proteinExistence type="predicted"/>
<name>A0ABY0IBR4_9BACT</name>